<evidence type="ECO:0000313" key="3">
    <source>
        <dbReference type="Proteomes" id="UP000486351"/>
    </source>
</evidence>
<comment type="caution">
    <text evidence="2">The sequence shown here is derived from an EMBL/GenBank/DDBJ whole genome shotgun (WGS) entry which is preliminary data.</text>
</comment>
<dbReference type="Proteomes" id="UP000486351">
    <property type="component" value="Unassembled WGS sequence"/>
</dbReference>
<gene>
    <name evidence="2" type="ORF">PF008_g20773</name>
</gene>
<feature type="transmembrane region" description="Helical" evidence="1">
    <location>
        <begin position="49"/>
        <end position="69"/>
    </location>
</feature>
<feature type="transmembrane region" description="Helical" evidence="1">
    <location>
        <begin position="25"/>
        <end position="42"/>
    </location>
</feature>
<sequence length="86" mass="9514">MYHHCTNVLSVLVETLPLEQPELPLVRLMLLMFVELGTLMLVAPMVRILLVLGVQLLEVVSLLLLPQMLSAAMLSHLCFGTSDSLT</sequence>
<keyword evidence="1" id="KW-0472">Membrane</keyword>
<keyword evidence="1" id="KW-1133">Transmembrane helix</keyword>
<proteinExistence type="predicted"/>
<accession>A0A6G0QZ97</accession>
<organism evidence="2 3">
    <name type="scientific">Phytophthora fragariae</name>
    <dbReference type="NCBI Taxonomy" id="53985"/>
    <lineage>
        <taxon>Eukaryota</taxon>
        <taxon>Sar</taxon>
        <taxon>Stramenopiles</taxon>
        <taxon>Oomycota</taxon>
        <taxon>Peronosporomycetes</taxon>
        <taxon>Peronosporales</taxon>
        <taxon>Peronosporaceae</taxon>
        <taxon>Phytophthora</taxon>
    </lineage>
</organism>
<dbReference type="EMBL" id="QXFY01001801">
    <property type="protein sequence ID" value="KAE9309186.1"/>
    <property type="molecule type" value="Genomic_DNA"/>
</dbReference>
<keyword evidence="1" id="KW-0812">Transmembrane</keyword>
<evidence type="ECO:0000313" key="2">
    <source>
        <dbReference type="EMBL" id="KAE9309186.1"/>
    </source>
</evidence>
<evidence type="ECO:0000256" key="1">
    <source>
        <dbReference type="SAM" id="Phobius"/>
    </source>
</evidence>
<reference evidence="2 3" key="1">
    <citation type="submission" date="2018-09" db="EMBL/GenBank/DDBJ databases">
        <title>Genomic investigation of the strawberry pathogen Phytophthora fragariae indicates pathogenicity is determined by transcriptional variation in three key races.</title>
        <authorList>
            <person name="Adams T.M."/>
            <person name="Armitage A.D."/>
            <person name="Sobczyk M.K."/>
            <person name="Bates H.J."/>
            <person name="Dunwell J.M."/>
            <person name="Nellist C.F."/>
            <person name="Harrison R.J."/>
        </authorList>
    </citation>
    <scope>NUCLEOTIDE SEQUENCE [LARGE SCALE GENOMIC DNA]</scope>
    <source>
        <strain evidence="2 3">NOV-77</strain>
    </source>
</reference>
<protein>
    <submittedName>
        <fullName evidence="2">Uncharacterized protein</fullName>
    </submittedName>
</protein>
<name>A0A6G0QZ97_9STRA</name>
<dbReference type="AlphaFoldDB" id="A0A6G0QZ97"/>